<dbReference type="Proteomes" id="UP001580430">
    <property type="component" value="Unassembled WGS sequence"/>
</dbReference>
<evidence type="ECO:0000313" key="1">
    <source>
        <dbReference type="EMBL" id="MFB5758995.1"/>
    </source>
</evidence>
<sequence>MEETRTVQRLVSLASMEWQTIEFRELKQGDAFRMFEPNGEPVVDMKGRCEFLAMGKPYLNEDGIWQINTVE</sequence>
<accession>A0ABV5BXF7</accession>
<reference evidence="1 2" key="1">
    <citation type="submission" date="2024-09" db="EMBL/GenBank/DDBJ databases">
        <title>Paenibacillus zeirhizospherea sp. nov., isolated from surface of the maize (Zea mays) roots in a horticulture field, Hungary.</title>
        <authorList>
            <person name="Marton D."/>
            <person name="Farkas M."/>
            <person name="Bedics A."/>
            <person name="Toth E."/>
            <person name="Tancsics A."/>
            <person name="Boka K."/>
            <person name="Marati G."/>
            <person name="Kriszt B."/>
            <person name="Cserhati M."/>
        </authorList>
    </citation>
    <scope>NUCLEOTIDE SEQUENCE [LARGE SCALE GENOMIC DNA]</scope>
    <source>
        <strain evidence="1 2">JCM 18446</strain>
    </source>
</reference>
<name>A0ABV5BXF7_9BACL</name>
<keyword evidence="2" id="KW-1185">Reference proteome</keyword>
<protein>
    <submittedName>
        <fullName evidence="1">Uncharacterized protein</fullName>
    </submittedName>
</protein>
<dbReference type="EMBL" id="JBHIRY010000001">
    <property type="protein sequence ID" value="MFB5758995.1"/>
    <property type="molecule type" value="Genomic_DNA"/>
</dbReference>
<evidence type="ECO:0000313" key="2">
    <source>
        <dbReference type="Proteomes" id="UP001580430"/>
    </source>
</evidence>
<dbReference type="RefSeq" id="WP_375518247.1">
    <property type="nucleotide sequence ID" value="NZ_JBHIRY010000001.1"/>
</dbReference>
<gene>
    <name evidence="1" type="ORF">ACE5LO_01180</name>
</gene>
<organism evidence="1 2">
    <name type="scientific">Paenibacillus medicaginis</name>
    <dbReference type="NCBI Taxonomy" id="1470560"/>
    <lineage>
        <taxon>Bacteria</taxon>
        <taxon>Bacillati</taxon>
        <taxon>Bacillota</taxon>
        <taxon>Bacilli</taxon>
        <taxon>Bacillales</taxon>
        <taxon>Paenibacillaceae</taxon>
        <taxon>Paenibacillus</taxon>
    </lineage>
</organism>
<comment type="caution">
    <text evidence="1">The sequence shown here is derived from an EMBL/GenBank/DDBJ whole genome shotgun (WGS) entry which is preliminary data.</text>
</comment>
<proteinExistence type="predicted"/>